<dbReference type="Proteomes" id="UP001215280">
    <property type="component" value="Unassembled WGS sequence"/>
</dbReference>
<dbReference type="Pfam" id="PF12697">
    <property type="entry name" value="Abhydrolase_6"/>
    <property type="match status" value="1"/>
</dbReference>
<dbReference type="EMBL" id="JARJLG010000017">
    <property type="protein sequence ID" value="KAJ7773658.1"/>
    <property type="molecule type" value="Genomic_DNA"/>
</dbReference>
<feature type="domain" description="AB hydrolase-1" evidence="2">
    <location>
        <begin position="101"/>
        <end position="260"/>
    </location>
</feature>
<keyword evidence="4" id="KW-1185">Reference proteome</keyword>
<reference evidence="3" key="1">
    <citation type="submission" date="2023-03" db="EMBL/GenBank/DDBJ databases">
        <title>Massive genome expansion in bonnet fungi (Mycena s.s.) driven by repeated elements and novel gene families across ecological guilds.</title>
        <authorList>
            <consortium name="Lawrence Berkeley National Laboratory"/>
            <person name="Harder C.B."/>
            <person name="Miyauchi S."/>
            <person name="Viragh M."/>
            <person name="Kuo A."/>
            <person name="Thoen E."/>
            <person name="Andreopoulos B."/>
            <person name="Lu D."/>
            <person name="Skrede I."/>
            <person name="Drula E."/>
            <person name="Henrissat B."/>
            <person name="Morin E."/>
            <person name="Kohler A."/>
            <person name="Barry K."/>
            <person name="LaButti K."/>
            <person name="Morin E."/>
            <person name="Salamov A."/>
            <person name="Lipzen A."/>
            <person name="Mereny Z."/>
            <person name="Hegedus B."/>
            <person name="Baldrian P."/>
            <person name="Stursova M."/>
            <person name="Weitz H."/>
            <person name="Taylor A."/>
            <person name="Grigoriev I.V."/>
            <person name="Nagy L.G."/>
            <person name="Martin F."/>
            <person name="Kauserud H."/>
        </authorList>
    </citation>
    <scope>NUCLEOTIDE SEQUENCE</scope>
    <source>
        <strain evidence="3">CBHHK188m</strain>
    </source>
</reference>
<dbReference type="SUPFAM" id="SSF53474">
    <property type="entry name" value="alpha/beta-Hydrolases"/>
    <property type="match status" value="1"/>
</dbReference>
<evidence type="ECO:0000313" key="3">
    <source>
        <dbReference type="EMBL" id="KAJ7773658.1"/>
    </source>
</evidence>
<name>A0AAD7JZD1_9AGAR</name>
<proteinExistence type="predicted"/>
<keyword evidence="1" id="KW-0732">Signal</keyword>
<evidence type="ECO:0000256" key="1">
    <source>
        <dbReference type="SAM" id="SignalP"/>
    </source>
</evidence>
<feature type="chain" id="PRO_5042206463" evidence="1">
    <location>
        <begin position="23"/>
        <end position="380"/>
    </location>
</feature>
<dbReference type="AlphaFoldDB" id="A0AAD7JZD1"/>
<sequence>MASIAVLLSLTILPALISTASAYTCQSYTVPLKNVSAPSFLLSFEIKTEWDITDWTVNEARRDSATAFNPIAGTSTTVGDFDISARFCTPSTITKLPQTVLVMTHGLGADKTKYWDPTFDGGAQYSLLQAAVVAGYSVFHYDRLGTGNSTKADPHTVVQFPIQVEILASLTRLLLAPSSQYTMDISVVSAVHFGHSYGSYITAALASAYPELTRAISLSGYSGVFTYFNILIAGWQSRVAALLDPARWGDLQSGYVTPVDIHADTYLEFKSPYFNHSVTEWGFSVKSPYAIGELATLGQIPYDTTNFTKPVQVYQGRYDLSACGGNCDTVLNATALLWPRASPLNITGTFPAGHSVNLHYNSSQAFAVMLDFVAKNVPDM</sequence>
<organism evidence="3 4">
    <name type="scientific">Mycena maculata</name>
    <dbReference type="NCBI Taxonomy" id="230809"/>
    <lineage>
        <taxon>Eukaryota</taxon>
        <taxon>Fungi</taxon>
        <taxon>Dikarya</taxon>
        <taxon>Basidiomycota</taxon>
        <taxon>Agaricomycotina</taxon>
        <taxon>Agaricomycetes</taxon>
        <taxon>Agaricomycetidae</taxon>
        <taxon>Agaricales</taxon>
        <taxon>Marasmiineae</taxon>
        <taxon>Mycenaceae</taxon>
        <taxon>Mycena</taxon>
    </lineage>
</organism>
<feature type="signal peptide" evidence="1">
    <location>
        <begin position="1"/>
        <end position="22"/>
    </location>
</feature>
<dbReference type="InterPro" id="IPR000073">
    <property type="entry name" value="AB_hydrolase_1"/>
</dbReference>
<gene>
    <name evidence="3" type="ORF">DFH07DRAFT_733355</name>
</gene>
<evidence type="ECO:0000313" key="4">
    <source>
        <dbReference type="Proteomes" id="UP001215280"/>
    </source>
</evidence>
<accession>A0AAD7JZD1</accession>
<protein>
    <submittedName>
        <fullName evidence="3">Alpha/Beta hydrolase protein</fullName>
    </submittedName>
</protein>
<evidence type="ECO:0000259" key="2">
    <source>
        <dbReference type="Pfam" id="PF12697"/>
    </source>
</evidence>
<keyword evidence="3" id="KW-0378">Hydrolase</keyword>
<comment type="caution">
    <text evidence="3">The sequence shown here is derived from an EMBL/GenBank/DDBJ whole genome shotgun (WGS) entry which is preliminary data.</text>
</comment>
<dbReference type="GO" id="GO:0016787">
    <property type="term" value="F:hydrolase activity"/>
    <property type="evidence" value="ECO:0007669"/>
    <property type="project" value="UniProtKB-KW"/>
</dbReference>
<dbReference type="Gene3D" id="3.40.50.1820">
    <property type="entry name" value="alpha/beta hydrolase"/>
    <property type="match status" value="1"/>
</dbReference>
<dbReference type="InterPro" id="IPR029058">
    <property type="entry name" value="AB_hydrolase_fold"/>
</dbReference>